<dbReference type="Proteomes" id="UP000267027">
    <property type="component" value="Unassembled WGS sequence"/>
</dbReference>
<evidence type="ECO:0000313" key="3">
    <source>
        <dbReference type="WBParaSite" id="ACOC_0000220701-mRNA-1"/>
    </source>
</evidence>
<gene>
    <name evidence="1" type="ORF">ACOC_LOCUS2208</name>
</gene>
<evidence type="ECO:0000313" key="1">
    <source>
        <dbReference type="EMBL" id="VDM53793.1"/>
    </source>
</evidence>
<dbReference type="WBParaSite" id="ACOC_0000220701-mRNA-1">
    <property type="protein sequence ID" value="ACOC_0000220701-mRNA-1"/>
    <property type="gene ID" value="ACOC_0000220701"/>
</dbReference>
<evidence type="ECO:0000313" key="2">
    <source>
        <dbReference type="Proteomes" id="UP000267027"/>
    </source>
</evidence>
<proteinExistence type="predicted"/>
<organism evidence="3">
    <name type="scientific">Angiostrongylus costaricensis</name>
    <name type="common">Nematode worm</name>
    <dbReference type="NCBI Taxonomy" id="334426"/>
    <lineage>
        <taxon>Eukaryota</taxon>
        <taxon>Metazoa</taxon>
        <taxon>Ecdysozoa</taxon>
        <taxon>Nematoda</taxon>
        <taxon>Chromadorea</taxon>
        <taxon>Rhabditida</taxon>
        <taxon>Rhabditina</taxon>
        <taxon>Rhabditomorpha</taxon>
        <taxon>Strongyloidea</taxon>
        <taxon>Metastrongylidae</taxon>
        <taxon>Angiostrongylus</taxon>
    </lineage>
</organism>
<dbReference type="OrthoDB" id="5866055at2759"/>
<sequence length="297" mass="33598">MIYTMTDKYVYFVRIPTSQILSVGSVDRLTEFYHTAADRLARMDSRTFRNAVSSTIPPSKGRVVMLHSPPYCGGSLLGGLLRSIDQTQRHLLVHGEPPVLNALSVLVQLLPIETMRSITFAALRFTVRHIDRDQVVVMKVRSCCTKIVPYVHASTPSIQHLYVTSKDPNVGIAKLVSTNFSTFNMPEVVRKVGPSNPYEFALAQVMGCIISYQRNLKYFALEAIYAEDLIDDPMPVMHPVLDVCGVFLRIPASVIDWLNDQREESRVQTSSMNSVLSDVQRSRMRLLLDYLQQDWCI</sequence>
<keyword evidence="2" id="KW-1185">Reference proteome</keyword>
<dbReference type="AlphaFoldDB" id="A0A0R3PDY3"/>
<dbReference type="EMBL" id="UYYA01000412">
    <property type="protein sequence ID" value="VDM53793.1"/>
    <property type="molecule type" value="Genomic_DNA"/>
</dbReference>
<name>A0A0R3PDY3_ANGCS</name>
<protein>
    <submittedName>
        <fullName evidence="3">Proteasome assembly chaperone 1</fullName>
    </submittedName>
</protein>
<accession>A0A0R3PDY3</accession>
<reference evidence="1 2" key="2">
    <citation type="submission" date="2018-11" db="EMBL/GenBank/DDBJ databases">
        <authorList>
            <consortium name="Pathogen Informatics"/>
        </authorList>
    </citation>
    <scope>NUCLEOTIDE SEQUENCE [LARGE SCALE GENOMIC DNA]</scope>
    <source>
        <strain evidence="1 2">Costa Rica</strain>
    </source>
</reference>
<reference evidence="3" key="1">
    <citation type="submission" date="2017-02" db="UniProtKB">
        <authorList>
            <consortium name="WormBaseParasite"/>
        </authorList>
    </citation>
    <scope>IDENTIFICATION</scope>
</reference>